<evidence type="ECO:0000256" key="8">
    <source>
        <dbReference type="SAM" id="SignalP"/>
    </source>
</evidence>
<evidence type="ECO:0000256" key="2">
    <source>
        <dbReference type="ARBA" id="ARBA00022559"/>
    </source>
</evidence>
<keyword evidence="11" id="KW-1185">Reference proteome</keyword>
<name>A0AAW0RAA9_9PEZI</name>
<comment type="cofactor">
    <cofactor evidence="1">
        <name>heme b</name>
        <dbReference type="ChEBI" id="CHEBI:60344"/>
    </cofactor>
</comment>
<protein>
    <submittedName>
        <fullName evidence="10">Peroxidase</fullName>
    </submittedName>
</protein>
<dbReference type="Gene3D" id="1.10.489.10">
    <property type="entry name" value="Chloroperoxidase-like"/>
    <property type="match status" value="1"/>
</dbReference>
<evidence type="ECO:0000256" key="4">
    <source>
        <dbReference type="ARBA" id="ARBA00022723"/>
    </source>
</evidence>
<keyword evidence="5" id="KW-0560">Oxidoreductase</keyword>
<keyword evidence="3" id="KW-0349">Heme</keyword>
<comment type="similarity">
    <text evidence="7">Belongs to the chloroperoxidase family.</text>
</comment>
<keyword evidence="8" id="KW-0732">Signal</keyword>
<feature type="signal peptide" evidence="8">
    <location>
        <begin position="1"/>
        <end position="22"/>
    </location>
</feature>
<evidence type="ECO:0000259" key="9">
    <source>
        <dbReference type="PROSITE" id="PS51405"/>
    </source>
</evidence>
<evidence type="ECO:0000256" key="5">
    <source>
        <dbReference type="ARBA" id="ARBA00023002"/>
    </source>
</evidence>
<feature type="chain" id="PRO_5043687773" evidence="8">
    <location>
        <begin position="23"/>
        <end position="255"/>
    </location>
</feature>
<keyword evidence="6" id="KW-0408">Iron</keyword>
<dbReference type="SUPFAM" id="SSF47571">
    <property type="entry name" value="Cloroperoxidase"/>
    <property type="match status" value="1"/>
</dbReference>
<evidence type="ECO:0000313" key="10">
    <source>
        <dbReference type="EMBL" id="KAK8130700.1"/>
    </source>
</evidence>
<organism evidence="10 11">
    <name type="scientific">Apiospora kogelbergensis</name>
    <dbReference type="NCBI Taxonomy" id="1337665"/>
    <lineage>
        <taxon>Eukaryota</taxon>
        <taxon>Fungi</taxon>
        <taxon>Dikarya</taxon>
        <taxon>Ascomycota</taxon>
        <taxon>Pezizomycotina</taxon>
        <taxon>Sordariomycetes</taxon>
        <taxon>Xylariomycetidae</taxon>
        <taxon>Amphisphaeriales</taxon>
        <taxon>Apiosporaceae</taxon>
        <taxon>Apiospora</taxon>
    </lineage>
</organism>
<dbReference type="Proteomes" id="UP001392437">
    <property type="component" value="Unassembled WGS sequence"/>
</dbReference>
<dbReference type="PANTHER" id="PTHR33577:SF7">
    <property type="entry name" value="HEME HALOPEROXIDASE FAMILY PROFILE DOMAIN-CONTAINING PROTEIN"/>
    <property type="match status" value="1"/>
</dbReference>
<dbReference type="PANTHER" id="PTHR33577">
    <property type="entry name" value="STERIGMATOCYSTIN BIOSYNTHESIS PEROXIDASE STCC-RELATED"/>
    <property type="match status" value="1"/>
</dbReference>
<dbReference type="GO" id="GO:0046872">
    <property type="term" value="F:metal ion binding"/>
    <property type="evidence" value="ECO:0007669"/>
    <property type="project" value="UniProtKB-KW"/>
</dbReference>
<proteinExistence type="inferred from homology"/>
<evidence type="ECO:0000256" key="1">
    <source>
        <dbReference type="ARBA" id="ARBA00001970"/>
    </source>
</evidence>
<dbReference type="Pfam" id="PF01328">
    <property type="entry name" value="Peroxidase_2"/>
    <property type="match status" value="1"/>
</dbReference>
<dbReference type="PROSITE" id="PS51405">
    <property type="entry name" value="HEME_HALOPEROXIDASE"/>
    <property type="match status" value="1"/>
</dbReference>
<keyword evidence="4" id="KW-0479">Metal-binding</keyword>
<sequence>MKLTYISVALAVAPALALLADAYHEWRAPVEGQVRGPCPMLNTLANHGFMPRDGKNINKKMAIDVLNKALNWDETAVNDLYDFAQPTNPAPNATSFDLNHLTTHNILEHDGSLSRMDSRFGPADVFDEATWNETMQYFTGSTIDLAKASRARTARVVASASTNPDFTLPQVGANFIYGESAAFQFVFGEWDLNATDPKNMVHTPTDLVEYFFRNERLPYELGWKRPVNRLSLALLTKLVMAMKDITIKQMGGEDA</sequence>
<evidence type="ECO:0000256" key="6">
    <source>
        <dbReference type="ARBA" id="ARBA00023004"/>
    </source>
</evidence>
<dbReference type="EMBL" id="JAQQWP010000002">
    <property type="protein sequence ID" value="KAK8130700.1"/>
    <property type="molecule type" value="Genomic_DNA"/>
</dbReference>
<dbReference type="InterPro" id="IPR036851">
    <property type="entry name" value="Chloroperoxidase-like_sf"/>
</dbReference>
<evidence type="ECO:0000256" key="7">
    <source>
        <dbReference type="ARBA" id="ARBA00025795"/>
    </source>
</evidence>
<dbReference type="InterPro" id="IPR000028">
    <property type="entry name" value="Chloroperoxidase"/>
</dbReference>
<feature type="domain" description="Heme haloperoxidase family profile" evidence="9">
    <location>
        <begin position="22"/>
        <end position="237"/>
    </location>
</feature>
<evidence type="ECO:0000313" key="11">
    <source>
        <dbReference type="Proteomes" id="UP001392437"/>
    </source>
</evidence>
<comment type="caution">
    <text evidence="10">The sequence shown here is derived from an EMBL/GenBank/DDBJ whole genome shotgun (WGS) entry which is preliminary data.</text>
</comment>
<dbReference type="GO" id="GO:0004601">
    <property type="term" value="F:peroxidase activity"/>
    <property type="evidence" value="ECO:0007669"/>
    <property type="project" value="UniProtKB-KW"/>
</dbReference>
<keyword evidence="2 10" id="KW-0575">Peroxidase</keyword>
<evidence type="ECO:0000256" key="3">
    <source>
        <dbReference type="ARBA" id="ARBA00022617"/>
    </source>
</evidence>
<dbReference type="AlphaFoldDB" id="A0AAW0RAA9"/>
<accession>A0AAW0RAA9</accession>
<reference evidence="10 11" key="1">
    <citation type="submission" date="2023-01" db="EMBL/GenBank/DDBJ databases">
        <title>Analysis of 21 Apiospora genomes using comparative genomics revels a genus with tremendous synthesis potential of carbohydrate active enzymes and secondary metabolites.</title>
        <authorList>
            <person name="Sorensen T."/>
        </authorList>
    </citation>
    <scope>NUCLEOTIDE SEQUENCE [LARGE SCALE GENOMIC DNA]</scope>
    <source>
        <strain evidence="10 11">CBS 117206</strain>
    </source>
</reference>
<gene>
    <name evidence="10" type="ORF">PG999_003080</name>
</gene>